<sequence length="380" mass="42504">MGAVLVRYRALMNQSGMAVADHHQFVLGSVTAETYEPSETGSVIEVGQNFVTVMTGIAYGPVSLTVEVCDNEPAFHADRCAWEVVEEATVKVTKAFAVITLSGEKLPDFDRLAIGRGSYRFRVSGRGRDAHWALEVDEPTEEYLVQVWRVNRPHGMVRLHKTDSAWDQEIVEHPTRAWWDPDPAADATIYLRVGYEKMAEAAKQEAIRWGGRPPSEKLSRCPQAIDLAGVDRALADAIARAREPKLRRITVWAVRRAFTIAGIADRDWIAPALDALEDGNRTLPPPFGRDEPEQLWQAFQDDPTIDTTIPENGPAPAPVIAMYAVRDASESFAFDPLRGTFQSLQTAARTDGGNYIALIRDLRKEFFPKLMPADRYERWI</sequence>
<dbReference type="Proteomes" id="UP000005064">
    <property type="component" value="Unassembled WGS sequence"/>
</dbReference>
<proteinExistence type="predicted"/>
<comment type="caution">
    <text evidence="1">The sequence shown here is derived from an EMBL/GenBank/DDBJ whole genome shotgun (WGS) entry which is preliminary data.</text>
</comment>
<organism evidence="1 2">
    <name type="scientific">Rhodococcus pyridinivorans AK37</name>
    <dbReference type="NCBI Taxonomy" id="1114960"/>
    <lineage>
        <taxon>Bacteria</taxon>
        <taxon>Bacillati</taxon>
        <taxon>Actinomycetota</taxon>
        <taxon>Actinomycetes</taxon>
        <taxon>Mycobacteriales</taxon>
        <taxon>Nocardiaceae</taxon>
        <taxon>Rhodococcus</taxon>
    </lineage>
</organism>
<evidence type="ECO:0000313" key="2">
    <source>
        <dbReference type="Proteomes" id="UP000005064"/>
    </source>
</evidence>
<dbReference type="PATRIC" id="fig|1114960.4.peg.5115"/>
<accession>H0JZ05</accession>
<protein>
    <submittedName>
        <fullName evidence="1">Uncharacterized protein</fullName>
    </submittedName>
</protein>
<evidence type="ECO:0000313" key="1">
    <source>
        <dbReference type="EMBL" id="EHK80302.1"/>
    </source>
</evidence>
<reference evidence="1 2" key="1">
    <citation type="submission" date="2011-12" db="EMBL/GenBank/DDBJ databases">
        <authorList>
            <person name="Kriszt B."/>
            <person name="Tancsics A."/>
            <person name="Cserhati M."/>
            <person name="Toth A."/>
            <person name="Nagy I."/>
            <person name="Horvath B."/>
            <person name="Tamura T."/>
            <person name="Kukolya J."/>
            <person name="Szoboszlay S."/>
        </authorList>
    </citation>
    <scope>NUCLEOTIDE SEQUENCE [LARGE SCALE GENOMIC DNA]</scope>
    <source>
        <strain evidence="1 2">AK37</strain>
    </source>
</reference>
<dbReference type="AlphaFoldDB" id="H0JZ05"/>
<name>H0JZ05_9NOCA</name>
<gene>
    <name evidence="1" type="ORF">AK37_25075</name>
</gene>
<dbReference type="EMBL" id="AHBW01000083">
    <property type="protein sequence ID" value="EHK80302.1"/>
    <property type="molecule type" value="Genomic_DNA"/>
</dbReference>